<reference evidence="2 3" key="1">
    <citation type="submission" date="2019-11" db="EMBL/GenBank/DDBJ databases">
        <authorList>
            <person name="Jiao W.-B."/>
            <person name="Schneeberger K."/>
        </authorList>
    </citation>
    <scope>NUCLEOTIDE SEQUENCE [LARGE SCALE GENOMIC DNA]</scope>
    <source>
        <strain evidence="3">cv. An-1</strain>
    </source>
</reference>
<proteinExistence type="predicted"/>
<evidence type="ECO:0000313" key="3">
    <source>
        <dbReference type="Proteomes" id="UP000426265"/>
    </source>
</evidence>
<dbReference type="EMBL" id="CACRSJ010000106">
    <property type="protein sequence ID" value="VYS58807.1"/>
    <property type="molecule type" value="Genomic_DNA"/>
</dbReference>
<evidence type="ECO:0000313" key="2">
    <source>
        <dbReference type="EMBL" id="VYS58807.1"/>
    </source>
</evidence>
<dbReference type="ExpressionAtlas" id="A0A654FB74">
    <property type="expression patterns" value="baseline and differential"/>
</dbReference>
<dbReference type="PANTHER" id="PTHR33116">
    <property type="entry name" value="REVERSE TRANSCRIPTASE ZINC-BINDING DOMAIN-CONTAINING PROTEIN-RELATED-RELATED"/>
    <property type="match status" value="1"/>
</dbReference>
<dbReference type="Proteomes" id="UP000426265">
    <property type="component" value="Unassembled WGS sequence"/>
</dbReference>
<organism evidence="2 3">
    <name type="scientific">Arabidopsis thaliana</name>
    <name type="common">Mouse-ear cress</name>
    <dbReference type="NCBI Taxonomy" id="3702"/>
    <lineage>
        <taxon>Eukaryota</taxon>
        <taxon>Viridiplantae</taxon>
        <taxon>Streptophyta</taxon>
        <taxon>Embryophyta</taxon>
        <taxon>Tracheophyta</taxon>
        <taxon>Spermatophyta</taxon>
        <taxon>Magnoliopsida</taxon>
        <taxon>eudicotyledons</taxon>
        <taxon>Gunneridae</taxon>
        <taxon>Pentapetalae</taxon>
        <taxon>rosids</taxon>
        <taxon>malvids</taxon>
        <taxon>Brassicales</taxon>
        <taxon>Brassicaceae</taxon>
        <taxon>Camelineae</taxon>
        <taxon>Arabidopsis</taxon>
    </lineage>
</organism>
<feature type="domain" description="Reverse transcriptase zinc-binding" evidence="1">
    <location>
        <begin position="141"/>
        <end position="225"/>
    </location>
</feature>
<gene>
    <name evidence="2" type="ORF">AN1_LOCUS14252</name>
</gene>
<dbReference type="Pfam" id="PF13966">
    <property type="entry name" value="zf-RVT"/>
    <property type="match status" value="1"/>
</dbReference>
<accession>A0A654FB74</accession>
<evidence type="ECO:0000259" key="1">
    <source>
        <dbReference type="Pfam" id="PF13966"/>
    </source>
</evidence>
<name>A0A654FB74_ARATH</name>
<dbReference type="InterPro" id="IPR026960">
    <property type="entry name" value="RVT-Znf"/>
</dbReference>
<dbReference type="AlphaFoldDB" id="A0A654FB74"/>
<dbReference type="PANTHER" id="PTHR33116:SF78">
    <property type="entry name" value="OS12G0587133 PROTEIN"/>
    <property type="match status" value="1"/>
</dbReference>
<sequence>MVTICCLLRDQNFWDLVIVNSGSWIWKSICKLRPLARQFVCCKVGSGISCNFWSENWTALGPLILLTGDLGPRVTGLPRSASVADAIRDGDWWINGSRSRNPIIHLLKNCLPPPSMVNFQEDAEDDLFFWKIGETETVNEFSSAATWLHLNPIGERVDWFKAIWFKGRIPKHAFIAWVNMRHRLHTKDRMISWGLIVPPLCLLCNTHDETRQHLFFDCEFAREVWIYFTSRAHVFPPLLFEDGIRWLKNPCQDKNVTTILRLAHHASVYTIWKERNARLHASASRPATALILEIKSVIRCHLDPLSRAQRLGPNGISFLATWFGLFD</sequence>
<protein>
    <recommendedName>
        <fullName evidence="1">Reverse transcriptase zinc-binding domain-containing protein</fullName>
    </recommendedName>
</protein>